<dbReference type="Pfam" id="PF02679">
    <property type="entry name" value="ComA"/>
    <property type="match status" value="1"/>
</dbReference>
<dbReference type="InterPro" id="IPR003830">
    <property type="entry name" value="ComA_synth"/>
</dbReference>
<dbReference type="RefSeq" id="WP_236777832.1">
    <property type="nucleotide sequence ID" value="NZ_CP016379.1"/>
</dbReference>
<dbReference type="Gene3D" id="3.20.20.70">
    <property type="entry name" value="Aldolase class I"/>
    <property type="match status" value="1"/>
</dbReference>
<evidence type="ECO:0000256" key="1">
    <source>
        <dbReference type="ARBA" id="ARBA00010424"/>
    </source>
</evidence>
<dbReference type="KEGG" id="aft:BBF96_13960"/>
<dbReference type="AlphaFoldDB" id="A0A3Q9HU48"/>
<dbReference type="InterPro" id="IPR013785">
    <property type="entry name" value="Aldolase_TIM"/>
</dbReference>
<reference evidence="2 3" key="1">
    <citation type="submission" date="2016-07" db="EMBL/GenBank/DDBJ databases">
        <title>Genome and transcriptome analysis of iron-reducing fermentative bacteria Anoxybacter fermentans.</title>
        <authorList>
            <person name="Zeng X."/>
            <person name="Shao Z."/>
        </authorList>
    </citation>
    <scope>NUCLEOTIDE SEQUENCE [LARGE SCALE GENOMIC DNA]</scope>
    <source>
        <strain evidence="2 3">DY22613</strain>
    </source>
</reference>
<gene>
    <name evidence="2" type="ORF">BBF96_13960</name>
</gene>
<dbReference type="PANTHER" id="PTHR48413:SF1">
    <property type="entry name" value="PROTEIN HEAT-STRESS-ASSOCIATED 32"/>
    <property type="match status" value="1"/>
</dbReference>
<organism evidence="2 3">
    <name type="scientific">Anoxybacter fermentans</name>
    <dbReference type="NCBI Taxonomy" id="1323375"/>
    <lineage>
        <taxon>Bacteria</taxon>
        <taxon>Bacillati</taxon>
        <taxon>Bacillota</taxon>
        <taxon>Clostridia</taxon>
        <taxon>Halanaerobiales</taxon>
        <taxon>Anoxybacter</taxon>
    </lineage>
</organism>
<accession>A0A3Q9HU48</accession>
<dbReference type="InterPro" id="IPR036112">
    <property type="entry name" value="ComA_synth_sf"/>
</dbReference>
<comment type="similarity">
    <text evidence="1">Belongs to the phosphosulfolactate synthase family.</text>
</comment>
<protein>
    <submittedName>
        <fullName evidence="2">Phosphosulfolactate synthase</fullName>
    </submittedName>
</protein>
<sequence length="271" mass="30511">MIKNGWGLDLEFPLLDRRPKPRNIGLTMVLDKGLGLGETRDLLEIAGEYIDFLKLSFGTSALYSPYVLHKKIELVRSYGIDIYPGGTFLEVAILQGKLDQFLERARELGFSCIEVSDGTIEMDYEMRKRAIQKAVDLGFKVLTEIGKKDKNEVFQVDEMVKLLNKDLENGAYRVIVEGRESGTVGIYDSKGDADQNILEKLLYGAPSSEVIIWEAPLKKQQVHLIKTLGNNVNLGNIPTSDILAVEALRNGLRGDTFKEALYRYQNPVFYT</sequence>
<evidence type="ECO:0000313" key="2">
    <source>
        <dbReference type="EMBL" id="AZR74394.1"/>
    </source>
</evidence>
<dbReference type="EMBL" id="CP016379">
    <property type="protein sequence ID" value="AZR74394.1"/>
    <property type="molecule type" value="Genomic_DNA"/>
</dbReference>
<evidence type="ECO:0000313" key="3">
    <source>
        <dbReference type="Proteomes" id="UP000267250"/>
    </source>
</evidence>
<dbReference type="SUPFAM" id="SSF102110">
    <property type="entry name" value="(2r)-phospho-3-sulfolactate synthase ComA"/>
    <property type="match status" value="1"/>
</dbReference>
<keyword evidence="3" id="KW-1185">Reference proteome</keyword>
<proteinExistence type="inferred from homology"/>
<dbReference type="PANTHER" id="PTHR48413">
    <property type="match status" value="1"/>
</dbReference>
<name>A0A3Q9HU48_9FIRM</name>
<dbReference type="Proteomes" id="UP000267250">
    <property type="component" value="Chromosome"/>
</dbReference>